<keyword evidence="5" id="KW-0234">DNA repair</keyword>
<dbReference type="InterPro" id="IPR027417">
    <property type="entry name" value="P-loop_NTPase"/>
</dbReference>
<dbReference type="Gene3D" id="3.90.320.10">
    <property type="match status" value="1"/>
</dbReference>
<name>A0ABY7M8Z3_9CHLR</name>
<proteinExistence type="predicted"/>
<dbReference type="InterPro" id="IPR011604">
    <property type="entry name" value="PDDEXK-like_dom_sf"/>
</dbReference>
<dbReference type="SUPFAM" id="SSF52540">
    <property type="entry name" value="P-loop containing nucleoside triphosphate hydrolases"/>
    <property type="match status" value="1"/>
</dbReference>
<keyword evidence="1" id="KW-0540">Nuclease</keyword>
<keyword evidence="3" id="KW-0347">Helicase</keyword>
<evidence type="ECO:0000313" key="8">
    <source>
        <dbReference type="Proteomes" id="UP001212803"/>
    </source>
</evidence>
<evidence type="ECO:0000256" key="1">
    <source>
        <dbReference type="ARBA" id="ARBA00022722"/>
    </source>
</evidence>
<dbReference type="Gene3D" id="3.40.50.300">
    <property type="entry name" value="P-loop containing nucleotide triphosphate hydrolases"/>
    <property type="match status" value="1"/>
</dbReference>
<dbReference type="InterPro" id="IPR038726">
    <property type="entry name" value="PDDEXK_AddAB-type"/>
</dbReference>
<keyword evidence="4" id="KW-0378">Hydrolase</keyword>
<evidence type="ECO:0000259" key="6">
    <source>
        <dbReference type="Pfam" id="PF12705"/>
    </source>
</evidence>
<reference evidence="7 8" key="1">
    <citation type="journal article" date="2023" name="ISME J.">
        <title>Thermophilic Dehalococcoidia with unusual traits shed light on an unexpected past.</title>
        <authorList>
            <person name="Palmer M."/>
            <person name="Covington J.K."/>
            <person name="Zhou E.M."/>
            <person name="Thomas S.C."/>
            <person name="Habib N."/>
            <person name="Seymour C.O."/>
            <person name="Lai D."/>
            <person name="Johnston J."/>
            <person name="Hashimi A."/>
            <person name="Jiao J.Y."/>
            <person name="Muok A.R."/>
            <person name="Liu L."/>
            <person name="Xian W.D."/>
            <person name="Zhi X.Y."/>
            <person name="Li M.M."/>
            <person name="Silva L.P."/>
            <person name="Bowen B.P."/>
            <person name="Louie K."/>
            <person name="Briegel A."/>
            <person name="Pett-Ridge J."/>
            <person name="Weber P.K."/>
            <person name="Tocheva E.I."/>
            <person name="Woyke T."/>
            <person name="Northen T.R."/>
            <person name="Mayali X."/>
            <person name="Li W.J."/>
            <person name="Hedlund B.P."/>
        </authorList>
    </citation>
    <scope>NUCLEOTIDE SEQUENCE [LARGE SCALE GENOMIC DNA]</scope>
    <source>
        <strain evidence="7 8">YIM 72310</strain>
    </source>
</reference>
<organism evidence="7 8">
    <name type="scientific">Tepidiforma flava</name>
    <dbReference type="NCBI Taxonomy" id="3004094"/>
    <lineage>
        <taxon>Bacteria</taxon>
        <taxon>Bacillati</taxon>
        <taxon>Chloroflexota</taxon>
        <taxon>Tepidiformia</taxon>
        <taxon>Tepidiformales</taxon>
        <taxon>Tepidiformaceae</taxon>
        <taxon>Tepidiforma</taxon>
    </lineage>
</organism>
<sequence>MRQPAEAGPGTVTLRAVGYGEAREALAEVIAGLKGDDPLAPVTVVVASNLVALDTRRWLAARQAVANVRFLVAERFAELLAAPRLQARGMRPRSRWRWLEALRAAAGGAKGPLREVAHHPATLRRLAALAADLRGVPAGILDGLEQRGEPLVAEAVRVIRAAEAAARDLYDDHDLVEEAAAVFKTGGAGTRESGAVVWYLPDRMTAALARLARAAGATVILGMTGDADVDGQARRWCRLLGVEPPLADMAPAAPALPGRLASLPDPDEEVRFAVREAWRLAEAGTPLHRIAILYGNAEQYAALVHERLTASGTPHNGAGARRLADSLAGRAILGALRAARLDWRRDAVADWVTSAPLRDEAGEIPGHAWDALSAEAGVVRGLDGWKRAGEAVRAARSSRAAENPEAAEWLERGAQEAARMGRFVAGAAEALEPKTQKPMAAWGRAAAEAVRTWLPREALAGAAPAGDAAAAAVVEAELAAYDDALRVLDGFGGLPGGGSPVALETFEATLREALDVPAGRHGKLGEGIFAGTIEEASGMAFDHVFLLGLAERVFPPQPSDDPLLPERLRRELDGAVPSAAERVLAARRAYLAAAAMSGSCTATAPRVSLRDQRPAQPSAWFFEAAARLHGSPVYARDLERWLREPEARPGWLTCVDSFAAWVRGGDAFADAQERDLAEICRADGNPWVHSLLEARGALDGVRARAERARASAAPAPAGLGLWSGEALPLQAEPGFERSASALETLTSCPFRYFLAHELRVTEAERPEDLDAIDPAERGSLVHEVLERFVKNVKELRRTESIGGRWSDAERELLMTIADEAFAAYEQRGVTGRPASWAATKQRLGQDLARFLDEDDAWRAATGASIRDAELAFGQKAGRPVDFEVEPGRAIWFRGKADRVDVRDGGELVVIDYKTGKADPFKQAKDSPLAKQDGGWLLQLPIYALAARGQAKTPVRALYWFISEEGKFDRREVALDGDAEEQFRAVVREALRLRELGIYPAVPGKPVWNGWENCRFCPFDRVCPKRDRDRLWERWKQDGRLAGFCRLVLREGDGGATEGEG</sequence>
<dbReference type="SUPFAM" id="SSF52980">
    <property type="entry name" value="Restriction endonuclease-like"/>
    <property type="match status" value="1"/>
</dbReference>
<keyword evidence="3" id="KW-0067">ATP-binding</keyword>
<dbReference type="EMBL" id="CP115149">
    <property type="protein sequence ID" value="WBL36597.1"/>
    <property type="molecule type" value="Genomic_DNA"/>
</dbReference>
<keyword evidence="3" id="KW-0547">Nucleotide-binding</keyword>
<gene>
    <name evidence="7" type="ORF">O0235_03315</name>
</gene>
<evidence type="ECO:0000256" key="3">
    <source>
        <dbReference type="ARBA" id="ARBA00022806"/>
    </source>
</evidence>
<evidence type="ECO:0000256" key="4">
    <source>
        <dbReference type="ARBA" id="ARBA00022839"/>
    </source>
</evidence>
<dbReference type="InterPro" id="IPR011335">
    <property type="entry name" value="Restrct_endonuc-II-like"/>
</dbReference>
<feature type="domain" description="PD-(D/E)XK endonuclease-like" evidence="6">
    <location>
        <begin position="738"/>
        <end position="1023"/>
    </location>
</feature>
<dbReference type="Proteomes" id="UP001212803">
    <property type="component" value="Chromosome"/>
</dbReference>
<protein>
    <submittedName>
        <fullName evidence="7">PD-(D/E)XK nuclease family protein</fullName>
    </submittedName>
</protein>
<accession>A0ABY7M8Z3</accession>
<keyword evidence="2" id="KW-0227">DNA damage</keyword>
<dbReference type="RefSeq" id="WP_270057119.1">
    <property type="nucleotide sequence ID" value="NZ_CP115149.1"/>
</dbReference>
<keyword evidence="4" id="KW-0269">Exonuclease</keyword>
<dbReference type="Pfam" id="PF12705">
    <property type="entry name" value="PDDEXK_1"/>
    <property type="match status" value="1"/>
</dbReference>
<evidence type="ECO:0000256" key="5">
    <source>
        <dbReference type="ARBA" id="ARBA00023204"/>
    </source>
</evidence>
<keyword evidence="8" id="KW-1185">Reference proteome</keyword>
<evidence type="ECO:0000256" key="2">
    <source>
        <dbReference type="ARBA" id="ARBA00022763"/>
    </source>
</evidence>
<evidence type="ECO:0000313" key="7">
    <source>
        <dbReference type="EMBL" id="WBL36597.1"/>
    </source>
</evidence>